<keyword evidence="1" id="KW-0813">Transport</keyword>
<feature type="domain" description="ABC transporter" evidence="3">
    <location>
        <begin position="3"/>
        <end position="36"/>
    </location>
</feature>
<reference evidence="4" key="1">
    <citation type="submission" date="2021-02" db="EMBL/GenBank/DDBJ databases">
        <authorList>
            <person name="Nowell W R."/>
        </authorList>
    </citation>
    <scope>NUCLEOTIDE SEQUENCE</scope>
</reference>
<evidence type="ECO:0000259" key="3">
    <source>
        <dbReference type="Pfam" id="PF00005"/>
    </source>
</evidence>
<keyword evidence="2" id="KW-0677">Repeat</keyword>
<evidence type="ECO:0000313" key="5">
    <source>
        <dbReference type="Proteomes" id="UP000663844"/>
    </source>
</evidence>
<dbReference type="AlphaFoldDB" id="A0A820QIX9"/>
<accession>A0A820QIX9</accession>
<sequence length="133" mass="14754">VGERGIQLSGGEKQRIALARALVKQPSILLLDEATSALDNVSEKIVQEALDRACKNRTTIIIAHRLTTIQNADYIYVLDGGSVIEEGTHDTLLAKEGGRYQTMVKMQQSEKTIDTQDELINMRKAADEDEEQI</sequence>
<dbReference type="InterPro" id="IPR003439">
    <property type="entry name" value="ABC_transporter-like_ATP-bd"/>
</dbReference>
<dbReference type="InterPro" id="IPR039421">
    <property type="entry name" value="Type_1_exporter"/>
</dbReference>
<evidence type="ECO:0000256" key="2">
    <source>
        <dbReference type="ARBA" id="ARBA00022737"/>
    </source>
</evidence>
<evidence type="ECO:0000313" key="4">
    <source>
        <dbReference type="EMBL" id="CAF4421055.1"/>
    </source>
</evidence>
<dbReference type="Pfam" id="PF00005">
    <property type="entry name" value="ABC_tran"/>
    <property type="match status" value="1"/>
</dbReference>
<dbReference type="GO" id="GO:0016887">
    <property type="term" value="F:ATP hydrolysis activity"/>
    <property type="evidence" value="ECO:0007669"/>
    <property type="project" value="InterPro"/>
</dbReference>
<dbReference type="GO" id="GO:0005524">
    <property type="term" value="F:ATP binding"/>
    <property type="evidence" value="ECO:0007669"/>
    <property type="project" value="InterPro"/>
</dbReference>
<dbReference type="Proteomes" id="UP000663844">
    <property type="component" value="Unassembled WGS sequence"/>
</dbReference>
<dbReference type="GO" id="GO:0090374">
    <property type="term" value="P:oligopeptide export from mitochondrion"/>
    <property type="evidence" value="ECO:0007669"/>
    <property type="project" value="TreeGrafter"/>
</dbReference>
<feature type="non-terminal residue" evidence="4">
    <location>
        <position position="133"/>
    </location>
</feature>
<dbReference type="EMBL" id="CAJOAZ010028892">
    <property type="protein sequence ID" value="CAF4421055.1"/>
    <property type="molecule type" value="Genomic_DNA"/>
</dbReference>
<gene>
    <name evidence="4" type="ORF">OXD698_LOCUS52640</name>
</gene>
<proteinExistence type="predicted"/>
<name>A0A820QIX9_9BILA</name>
<protein>
    <recommendedName>
        <fullName evidence="3">ABC transporter domain-containing protein</fullName>
    </recommendedName>
</protein>
<dbReference type="Gene3D" id="3.40.50.300">
    <property type="entry name" value="P-loop containing nucleotide triphosphate hydrolases"/>
    <property type="match status" value="1"/>
</dbReference>
<dbReference type="GO" id="GO:0005743">
    <property type="term" value="C:mitochondrial inner membrane"/>
    <property type="evidence" value="ECO:0007669"/>
    <property type="project" value="TreeGrafter"/>
</dbReference>
<dbReference type="InterPro" id="IPR027417">
    <property type="entry name" value="P-loop_NTPase"/>
</dbReference>
<evidence type="ECO:0000256" key="1">
    <source>
        <dbReference type="ARBA" id="ARBA00022448"/>
    </source>
</evidence>
<dbReference type="PANTHER" id="PTHR43394">
    <property type="entry name" value="ATP-DEPENDENT PERMEASE MDL1, MITOCHONDRIAL"/>
    <property type="match status" value="1"/>
</dbReference>
<organism evidence="4 5">
    <name type="scientific">Adineta steineri</name>
    <dbReference type="NCBI Taxonomy" id="433720"/>
    <lineage>
        <taxon>Eukaryota</taxon>
        <taxon>Metazoa</taxon>
        <taxon>Spiralia</taxon>
        <taxon>Gnathifera</taxon>
        <taxon>Rotifera</taxon>
        <taxon>Eurotatoria</taxon>
        <taxon>Bdelloidea</taxon>
        <taxon>Adinetida</taxon>
        <taxon>Adinetidae</taxon>
        <taxon>Adineta</taxon>
    </lineage>
</organism>
<dbReference type="PANTHER" id="PTHR43394:SF11">
    <property type="entry name" value="ATP-BINDING CASSETTE TRANSPORTER"/>
    <property type="match status" value="1"/>
</dbReference>
<comment type="caution">
    <text evidence="4">The sequence shown here is derived from an EMBL/GenBank/DDBJ whole genome shotgun (WGS) entry which is preliminary data.</text>
</comment>
<feature type="non-terminal residue" evidence="4">
    <location>
        <position position="1"/>
    </location>
</feature>
<dbReference type="GO" id="GO:0015421">
    <property type="term" value="F:ABC-type oligopeptide transporter activity"/>
    <property type="evidence" value="ECO:0007669"/>
    <property type="project" value="TreeGrafter"/>
</dbReference>
<dbReference type="SUPFAM" id="SSF52540">
    <property type="entry name" value="P-loop containing nucleoside triphosphate hydrolases"/>
    <property type="match status" value="1"/>
</dbReference>